<dbReference type="Proteomes" id="UP000006620">
    <property type="component" value="Chromosome"/>
</dbReference>
<dbReference type="HOGENOM" id="CLU_3330986_0_0_9"/>
<protein>
    <submittedName>
        <fullName evidence="2">Uncharacterized protein</fullName>
    </submittedName>
</protein>
<dbReference type="KEGG" id="pms:KNP414_05743"/>
<gene>
    <name evidence="2" type="ordered locus">KNP414_05743</name>
</gene>
<dbReference type="AlphaFoldDB" id="F8F6W1"/>
<organism evidence="2 3">
    <name type="scientific">Paenibacillus mucilaginosus (strain KNP414)</name>
    <dbReference type="NCBI Taxonomy" id="1036673"/>
    <lineage>
        <taxon>Bacteria</taxon>
        <taxon>Bacillati</taxon>
        <taxon>Bacillota</taxon>
        <taxon>Bacilli</taxon>
        <taxon>Bacillales</taxon>
        <taxon>Paenibacillaceae</taxon>
        <taxon>Paenibacillus</taxon>
    </lineage>
</organism>
<evidence type="ECO:0000313" key="2">
    <source>
        <dbReference type="EMBL" id="AEI44267.1"/>
    </source>
</evidence>
<accession>F8F6W1</accession>
<dbReference type="EMBL" id="CP002869">
    <property type="protein sequence ID" value="AEI44267.1"/>
    <property type="molecule type" value="Genomic_DNA"/>
</dbReference>
<proteinExistence type="predicted"/>
<reference evidence="3" key="1">
    <citation type="submission" date="2011-06" db="EMBL/GenBank/DDBJ databases">
        <title>Complete genome sequence of Paenibacillus mucilaginosus KNP414.</title>
        <authorList>
            <person name="Wang J."/>
            <person name="Hu S."/>
            <person name="Hu X."/>
            <person name="Zhang B."/>
            <person name="Dong D."/>
            <person name="Zhang S."/>
            <person name="Zhao K."/>
            <person name="Wu D."/>
        </authorList>
    </citation>
    <scope>NUCLEOTIDE SEQUENCE [LARGE SCALE GENOMIC DNA]</scope>
    <source>
        <strain evidence="3">KNP414</strain>
    </source>
</reference>
<name>F8F6W1_PAEMK</name>
<feature type="region of interest" description="Disordered" evidence="1">
    <location>
        <begin position="13"/>
        <end position="38"/>
    </location>
</feature>
<reference evidence="2 3" key="2">
    <citation type="journal article" date="2013" name="Genome Announc.">
        <title>Genome Sequence of Growth-Improving Paenibacillus mucilaginosus Strain KNP414.</title>
        <authorList>
            <person name="Lu J.J."/>
            <person name="Wang J.F."/>
            <person name="Hu X.F."/>
        </authorList>
    </citation>
    <scope>NUCLEOTIDE SEQUENCE [LARGE SCALE GENOMIC DNA]</scope>
    <source>
        <strain evidence="2 3">KNP414</strain>
    </source>
</reference>
<sequence length="38" mass="4317">MPETVKRLIREEQQQTANAAPHRERGRSMITAALVDDP</sequence>
<evidence type="ECO:0000313" key="3">
    <source>
        <dbReference type="Proteomes" id="UP000006620"/>
    </source>
</evidence>
<evidence type="ECO:0000256" key="1">
    <source>
        <dbReference type="SAM" id="MobiDB-lite"/>
    </source>
</evidence>